<feature type="domain" description="DUF4333" evidence="2">
    <location>
        <begin position="17"/>
        <end position="91"/>
    </location>
</feature>
<organism evidence="3 4">
    <name type="scientific">Cellulomonas soli</name>
    <dbReference type="NCBI Taxonomy" id="931535"/>
    <lineage>
        <taxon>Bacteria</taxon>
        <taxon>Bacillati</taxon>
        <taxon>Actinomycetota</taxon>
        <taxon>Actinomycetes</taxon>
        <taxon>Micrococcales</taxon>
        <taxon>Cellulomonadaceae</taxon>
        <taxon>Cellulomonas</taxon>
    </lineage>
</organism>
<dbReference type="AlphaFoldDB" id="A0A512PI79"/>
<accession>A0A512PI79</accession>
<name>A0A512PI79_9CELL</name>
<comment type="caution">
    <text evidence="3">The sequence shown here is derived from an EMBL/GenBank/DDBJ whole genome shotgun (WGS) entry which is preliminary data.</text>
</comment>
<dbReference type="RefSeq" id="WP_179561684.1">
    <property type="nucleotide sequence ID" value="NZ_BAABBJ010000013.1"/>
</dbReference>
<dbReference type="Pfam" id="PF14230">
    <property type="entry name" value="DUF4333"/>
    <property type="match status" value="1"/>
</dbReference>
<feature type="chain" id="PRO_5022195765" description="DUF4333 domain-containing protein" evidence="1">
    <location>
        <begin position="25"/>
        <end position="109"/>
    </location>
</feature>
<keyword evidence="4" id="KW-1185">Reference proteome</keyword>
<sequence>MRSATTAGLTAVLLLVLTSACSFSATTSTQVGTGELETQVSSMLQEQVGVAPDSVDCPDPLPGEAGSEVRCTLTASGVTYGLTATSNGVEGDAVNISVQVDDQPVEGQG</sequence>
<proteinExistence type="predicted"/>
<dbReference type="EMBL" id="BKAL01000017">
    <property type="protein sequence ID" value="GEP70896.1"/>
    <property type="molecule type" value="Genomic_DNA"/>
</dbReference>
<evidence type="ECO:0000256" key="1">
    <source>
        <dbReference type="SAM" id="SignalP"/>
    </source>
</evidence>
<evidence type="ECO:0000313" key="4">
    <source>
        <dbReference type="Proteomes" id="UP000321798"/>
    </source>
</evidence>
<feature type="signal peptide" evidence="1">
    <location>
        <begin position="1"/>
        <end position="24"/>
    </location>
</feature>
<keyword evidence="1" id="KW-0732">Signal</keyword>
<dbReference type="InterPro" id="IPR025637">
    <property type="entry name" value="DUF4333"/>
</dbReference>
<protein>
    <recommendedName>
        <fullName evidence="2">DUF4333 domain-containing protein</fullName>
    </recommendedName>
</protein>
<evidence type="ECO:0000313" key="3">
    <source>
        <dbReference type="EMBL" id="GEP70896.1"/>
    </source>
</evidence>
<dbReference type="PROSITE" id="PS51257">
    <property type="entry name" value="PROKAR_LIPOPROTEIN"/>
    <property type="match status" value="1"/>
</dbReference>
<evidence type="ECO:0000259" key="2">
    <source>
        <dbReference type="Pfam" id="PF14230"/>
    </source>
</evidence>
<gene>
    <name evidence="3" type="ORF">CSO01_36110</name>
</gene>
<dbReference type="Proteomes" id="UP000321798">
    <property type="component" value="Unassembled WGS sequence"/>
</dbReference>
<reference evidence="3 4" key="1">
    <citation type="submission" date="2019-07" db="EMBL/GenBank/DDBJ databases">
        <title>Whole genome shotgun sequence of Cellulomonas soli NBRC 109434.</title>
        <authorList>
            <person name="Hosoyama A."/>
            <person name="Uohara A."/>
            <person name="Ohji S."/>
            <person name="Ichikawa N."/>
        </authorList>
    </citation>
    <scope>NUCLEOTIDE SEQUENCE [LARGE SCALE GENOMIC DNA]</scope>
    <source>
        <strain evidence="3 4">NBRC 109434</strain>
    </source>
</reference>